<comment type="similarity">
    <text evidence="1 2">Belongs to the UPF0178 family.</text>
</comment>
<evidence type="ECO:0000313" key="4">
    <source>
        <dbReference type="Proteomes" id="UP001595880"/>
    </source>
</evidence>
<evidence type="ECO:0000256" key="1">
    <source>
        <dbReference type="ARBA" id="ARBA00008522"/>
    </source>
</evidence>
<dbReference type="Pfam" id="PF02639">
    <property type="entry name" value="DUF188"/>
    <property type="match status" value="1"/>
</dbReference>
<dbReference type="PANTHER" id="PTHR35146">
    <property type="entry name" value="UPF0178 PROTEIN YAII"/>
    <property type="match status" value="1"/>
</dbReference>
<name>A0ABV8VUJ1_9BACI</name>
<evidence type="ECO:0000256" key="2">
    <source>
        <dbReference type="HAMAP-Rule" id="MF_00489"/>
    </source>
</evidence>
<dbReference type="HAMAP" id="MF_00489">
    <property type="entry name" value="UPF0178"/>
    <property type="match status" value="1"/>
</dbReference>
<sequence length="150" mass="16750">MKIIVDADACPVVDHTIAVAKLYEIKVLLVKSYSHFSLVEYPDHVEVSYVDPGHDAADYKIVGLSSANDIIVTQDYGLAALALEKGCQVIHHVGFIYSKDKIDQMLEDRHFSAQARKAGLRTKGPKKLKAEQKEHFAKNLRKLCEASKQD</sequence>
<dbReference type="RefSeq" id="WP_390197625.1">
    <property type="nucleotide sequence ID" value="NZ_JBHSDV010000001.1"/>
</dbReference>
<organism evidence="3 4">
    <name type="scientific">Gracilibacillus marinus</name>
    <dbReference type="NCBI Taxonomy" id="630535"/>
    <lineage>
        <taxon>Bacteria</taxon>
        <taxon>Bacillati</taxon>
        <taxon>Bacillota</taxon>
        <taxon>Bacilli</taxon>
        <taxon>Bacillales</taxon>
        <taxon>Bacillaceae</taxon>
        <taxon>Gracilibacillus</taxon>
    </lineage>
</organism>
<dbReference type="EMBL" id="JBHSDV010000001">
    <property type="protein sequence ID" value="MFC4387582.1"/>
    <property type="molecule type" value="Genomic_DNA"/>
</dbReference>
<dbReference type="NCBIfam" id="NF001095">
    <property type="entry name" value="PRK00124.1"/>
    <property type="match status" value="1"/>
</dbReference>
<keyword evidence="4" id="KW-1185">Reference proteome</keyword>
<comment type="caution">
    <text evidence="3">The sequence shown here is derived from an EMBL/GenBank/DDBJ whole genome shotgun (WGS) entry which is preliminary data.</text>
</comment>
<accession>A0ABV8VUJ1</accession>
<proteinExistence type="inferred from homology"/>
<evidence type="ECO:0000313" key="3">
    <source>
        <dbReference type="EMBL" id="MFC4387582.1"/>
    </source>
</evidence>
<dbReference type="InterPro" id="IPR003791">
    <property type="entry name" value="UPF0178"/>
</dbReference>
<gene>
    <name evidence="3" type="ORF">ACFOZ1_07110</name>
</gene>
<reference evidence="4" key="1">
    <citation type="journal article" date="2019" name="Int. J. Syst. Evol. Microbiol.">
        <title>The Global Catalogue of Microorganisms (GCM) 10K type strain sequencing project: providing services to taxonomists for standard genome sequencing and annotation.</title>
        <authorList>
            <consortium name="The Broad Institute Genomics Platform"/>
            <consortium name="The Broad Institute Genome Sequencing Center for Infectious Disease"/>
            <person name="Wu L."/>
            <person name="Ma J."/>
        </authorList>
    </citation>
    <scope>NUCLEOTIDE SEQUENCE [LARGE SCALE GENOMIC DNA]</scope>
    <source>
        <strain evidence="4">KACC 14058</strain>
    </source>
</reference>
<protein>
    <recommendedName>
        <fullName evidence="2">UPF0178 protein ACFOZ1_07110</fullName>
    </recommendedName>
</protein>
<dbReference type="PANTHER" id="PTHR35146:SF1">
    <property type="entry name" value="UPF0178 PROTEIN YAII"/>
    <property type="match status" value="1"/>
</dbReference>
<dbReference type="Proteomes" id="UP001595880">
    <property type="component" value="Unassembled WGS sequence"/>
</dbReference>